<dbReference type="Proteomes" id="UP000286097">
    <property type="component" value="Unassembled WGS sequence"/>
</dbReference>
<gene>
    <name evidence="4" type="ORF">DD237_001573</name>
</gene>
<dbReference type="SUPFAM" id="SSF51989">
    <property type="entry name" value="Glycosyl hydrolases family 6, cellulases"/>
    <property type="match status" value="1"/>
</dbReference>
<name>A0A425CNF7_9STRA</name>
<keyword evidence="2" id="KW-0812">Transmembrane</keyword>
<keyword evidence="3" id="KW-0732">Signal</keyword>
<sequence>MLRFFRAAVTTSILVAVVATKLVQADTLCSLPPLTYTKAKIACPASAFAIEALERYEVATWYSNHTENGDYAKTAADLVAFCPEDTRISIVIYGLPNQDCAAKELVASSTVTSAFDYVVFLNTLISAIGNRKVLYILEPDAIGRLVDTTGCADHLTHLQTAVVLLSQNKNAETYLDVGYWTLQQSATSTAVAAIVKQLASIGSNVKGIALNTCNYQSISTLATLCSNFQGAVDATNLHCIFDTSRSYRGGPASNEWCNVKSAGIGALPTSKTGISNVDYFIWAKPPGESDGTCDGRTPDSMHGPKAGIFFDEMFQSLWNQGIMVAEKGYAIIDGTVRSTMEEHHSHKKEMGHEADKYLHTSLSPNAIAIDSTHSTSITTRQSSGTQTNDQNQLKAKDSSPTSAKSEQISTERSGSHRMGTFGVVVVIVLAAVVLLGVIVGVCHHHKKVLNEAKTPAAPLPTRIVNFQPRPAALVQGSNIV</sequence>
<accession>A0A425CNF7</accession>
<dbReference type="PANTHER" id="PTHR34876">
    <property type="match status" value="1"/>
</dbReference>
<keyword evidence="2" id="KW-0472">Membrane</keyword>
<feature type="region of interest" description="Disordered" evidence="1">
    <location>
        <begin position="374"/>
        <end position="414"/>
    </location>
</feature>
<feature type="chain" id="PRO_5025557954" description="Glycoside hydrolase" evidence="3">
    <location>
        <begin position="26"/>
        <end position="480"/>
    </location>
</feature>
<dbReference type="AlphaFoldDB" id="A0A425CNF7"/>
<evidence type="ECO:0008006" key="6">
    <source>
        <dbReference type="Google" id="ProtNLM"/>
    </source>
</evidence>
<dbReference type="InterPro" id="IPR016288">
    <property type="entry name" value="Beta_cellobiohydrolase"/>
</dbReference>
<dbReference type="GO" id="GO:0030245">
    <property type="term" value="P:cellulose catabolic process"/>
    <property type="evidence" value="ECO:0007669"/>
    <property type="project" value="InterPro"/>
</dbReference>
<evidence type="ECO:0000256" key="1">
    <source>
        <dbReference type="SAM" id="MobiDB-lite"/>
    </source>
</evidence>
<dbReference type="PRINTS" id="PR00733">
    <property type="entry name" value="GLHYDRLASE6"/>
</dbReference>
<evidence type="ECO:0000256" key="2">
    <source>
        <dbReference type="SAM" id="Phobius"/>
    </source>
</evidence>
<dbReference type="PANTHER" id="PTHR34876:SF4">
    <property type="entry name" value="1,4-BETA-D-GLUCAN CELLOBIOHYDROLASE C-RELATED"/>
    <property type="match status" value="1"/>
</dbReference>
<evidence type="ECO:0000313" key="5">
    <source>
        <dbReference type="Proteomes" id="UP000286097"/>
    </source>
</evidence>
<feature type="signal peptide" evidence="3">
    <location>
        <begin position="1"/>
        <end position="25"/>
    </location>
</feature>
<dbReference type="VEuPathDB" id="FungiDB:DD237_001573"/>
<keyword evidence="2" id="KW-1133">Transmembrane helix</keyword>
<evidence type="ECO:0000313" key="4">
    <source>
        <dbReference type="EMBL" id="RQM18623.1"/>
    </source>
</evidence>
<comment type="caution">
    <text evidence="4">The sequence shown here is derived from an EMBL/GenBank/DDBJ whole genome shotgun (WGS) entry which is preliminary data.</text>
</comment>
<reference evidence="4 5" key="1">
    <citation type="submission" date="2018-06" db="EMBL/GenBank/DDBJ databases">
        <title>Comparative genomics of downy mildews reveals potential adaptations to biotrophy.</title>
        <authorList>
            <person name="Fletcher K."/>
            <person name="Klosterman S.J."/>
            <person name="Derevnina L."/>
            <person name="Martin F."/>
            <person name="Koike S."/>
            <person name="Reyes Chin-Wo S."/>
            <person name="Mou B."/>
            <person name="Michelmore R."/>
        </authorList>
    </citation>
    <scope>NUCLEOTIDE SEQUENCE [LARGE SCALE GENOMIC DNA]</scope>
    <source>
        <strain evidence="4 5">R13</strain>
    </source>
</reference>
<evidence type="ECO:0000256" key="3">
    <source>
        <dbReference type="SAM" id="SignalP"/>
    </source>
</evidence>
<feature type="transmembrane region" description="Helical" evidence="2">
    <location>
        <begin position="418"/>
        <end position="441"/>
    </location>
</feature>
<feature type="compositionally biased region" description="Polar residues" evidence="1">
    <location>
        <begin position="374"/>
        <end position="412"/>
    </location>
</feature>
<proteinExistence type="predicted"/>
<dbReference type="Gene3D" id="3.20.20.40">
    <property type="entry name" value="1, 4-beta cellobiohydrolase"/>
    <property type="match status" value="1"/>
</dbReference>
<dbReference type="InterPro" id="IPR036434">
    <property type="entry name" value="Beta_cellobiohydrolase_sf"/>
</dbReference>
<dbReference type="EMBL" id="QKXF01000032">
    <property type="protein sequence ID" value="RQM18623.1"/>
    <property type="molecule type" value="Genomic_DNA"/>
</dbReference>
<dbReference type="GO" id="GO:0004553">
    <property type="term" value="F:hydrolase activity, hydrolyzing O-glycosyl compounds"/>
    <property type="evidence" value="ECO:0007669"/>
    <property type="project" value="InterPro"/>
</dbReference>
<protein>
    <recommendedName>
        <fullName evidence="6">Glycoside hydrolase</fullName>
    </recommendedName>
</protein>
<dbReference type="Pfam" id="PF01341">
    <property type="entry name" value="Glyco_hydro_6"/>
    <property type="match status" value="1"/>
</dbReference>
<organism evidence="4 5">
    <name type="scientific">Peronospora effusa</name>
    <dbReference type="NCBI Taxonomy" id="542832"/>
    <lineage>
        <taxon>Eukaryota</taxon>
        <taxon>Sar</taxon>
        <taxon>Stramenopiles</taxon>
        <taxon>Oomycota</taxon>
        <taxon>Peronosporomycetes</taxon>
        <taxon>Peronosporales</taxon>
        <taxon>Peronosporaceae</taxon>
        <taxon>Peronospora</taxon>
    </lineage>
</organism>